<keyword evidence="2" id="KW-1185">Reference proteome</keyword>
<proteinExistence type="predicted"/>
<protein>
    <submittedName>
        <fullName evidence="1">Uncharacterized protein</fullName>
    </submittedName>
</protein>
<name>A0A0E3C268_9BURK</name>
<dbReference type="Proteomes" id="UP000029549">
    <property type="component" value="Unassembled WGS sequence"/>
</dbReference>
<reference evidence="1 2" key="1">
    <citation type="submission" date="2013-09" db="EMBL/GenBank/DDBJ databases">
        <title>High correlation between genotypes and phenotypes of environmental bacteria Comamonas testosteroni strains.</title>
        <authorList>
            <person name="Liu L."/>
            <person name="Zhu W."/>
            <person name="Xia X."/>
            <person name="Xu B."/>
            <person name="Luo M."/>
            <person name="Wang G."/>
        </authorList>
    </citation>
    <scope>NUCLEOTIDE SEQUENCE [LARGE SCALE GENOMIC DNA]</scope>
    <source>
        <strain evidence="1 2">DF2</strain>
    </source>
</reference>
<evidence type="ECO:0000313" key="2">
    <source>
        <dbReference type="Proteomes" id="UP000029549"/>
    </source>
</evidence>
<dbReference type="EMBL" id="AWTP01000035">
    <property type="protein sequence ID" value="KGH19477.1"/>
    <property type="molecule type" value="Genomic_DNA"/>
</dbReference>
<accession>A0A0E3C268</accession>
<dbReference type="AlphaFoldDB" id="A0A0E3C268"/>
<gene>
    <name evidence="1" type="ORF">P608_04300</name>
</gene>
<sequence length="50" mass="5480">MAAVRSSIGIALYQGLERSAVHLRFSLRDQIEGQLHAPNTGSLLRTASMR</sequence>
<evidence type="ECO:0000313" key="1">
    <source>
        <dbReference type="EMBL" id="KGH19477.1"/>
    </source>
</evidence>
<organism evidence="1 2">
    <name type="scientific">Comamonas thiooxydans</name>
    <dbReference type="NCBI Taxonomy" id="363952"/>
    <lineage>
        <taxon>Bacteria</taxon>
        <taxon>Pseudomonadati</taxon>
        <taxon>Pseudomonadota</taxon>
        <taxon>Betaproteobacteria</taxon>
        <taxon>Burkholderiales</taxon>
        <taxon>Comamonadaceae</taxon>
        <taxon>Comamonas</taxon>
    </lineage>
</organism>
<comment type="caution">
    <text evidence="1">The sequence shown here is derived from an EMBL/GenBank/DDBJ whole genome shotgun (WGS) entry which is preliminary data.</text>
</comment>